<evidence type="ECO:0000313" key="2">
    <source>
        <dbReference type="Proteomes" id="UP000515369"/>
    </source>
</evidence>
<dbReference type="RefSeq" id="WP_182461182.1">
    <property type="nucleotide sequence ID" value="NZ_CP059732.1"/>
</dbReference>
<dbReference type="KEGG" id="sfol:H3H32_02920"/>
<dbReference type="EMBL" id="CP059732">
    <property type="protein sequence ID" value="QMW03926.1"/>
    <property type="molecule type" value="Genomic_DNA"/>
</dbReference>
<dbReference type="AlphaFoldDB" id="A0A7G5GYI4"/>
<keyword evidence="2" id="KW-1185">Reference proteome</keyword>
<proteinExistence type="predicted"/>
<accession>A0A7G5GYI4</accession>
<name>A0A7G5GYI4_9BACT</name>
<evidence type="ECO:0000313" key="1">
    <source>
        <dbReference type="EMBL" id="QMW03926.1"/>
    </source>
</evidence>
<protein>
    <submittedName>
        <fullName evidence="1">Uncharacterized protein</fullName>
    </submittedName>
</protein>
<organism evidence="1 2">
    <name type="scientific">Spirosoma foliorum</name>
    <dbReference type="NCBI Taxonomy" id="2710596"/>
    <lineage>
        <taxon>Bacteria</taxon>
        <taxon>Pseudomonadati</taxon>
        <taxon>Bacteroidota</taxon>
        <taxon>Cytophagia</taxon>
        <taxon>Cytophagales</taxon>
        <taxon>Cytophagaceae</taxon>
        <taxon>Spirosoma</taxon>
    </lineage>
</organism>
<gene>
    <name evidence="1" type="ORF">H3H32_02920</name>
</gene>
<reference evidence="1 2" key="1">
    <citation type="submission" date="2020-07" db="EMBL/GenBank/DDBJ databases">
        <title>Spirosoma foliorum sp. nov., isolated from the leaves on the Nejang mountain Korea, Republic of.</title>
        <authorList>
            <person name="Ho H."/>
            <person name="Lee Y.-J."/>
            <person name="Nurcahyanto D.-A."/>
            <person name="Kim S.-G."/>
        </authorList>
    </citation>
    <scope>NUCLEOTIDE SEQUENCE [LARGE SCALE GENOMIC DNA]</scope>
    <source>
        <strain evidence="1 2">PL0136</strain>
    </source>
</reference>
<dbReference type="Proteomes" id="UP000515369">
    <property type="component" value="Chromosome"/>
</dbReference>
<sequence>MGIEQFLLERAQKQGIEKGINEKTLAFTQTLIRETAFTADEIARLVGVSVTFVEDVKRSAS</sequence>